<dbReference type="Proteomes" id="UP000828390">
    <property type="component" value="Unassembled WGS sequence"/>
</dbReference>
<gene>
    <name evidence="2" type="ORF">DPMN_011992</name>
    <name evidence="1" type="ORF">DPMN_150960</name>
</gene>
<evidence type="ECO:0000313" key="3">
    <source>
        <dbReference type="Proteomes" id="UP000828390"/>
    </source>
</evidence>
<organism evidence="1 3">
    <name type="scientific">Dreissena polymorpha</name>
    <name type="common">Zebra mussel</name>
    <name type="synonym">Mytilus polymorpha</name>
    <dbReference type="NCBI Taxonomy" id="45954"/>
    <lineage>
        <taxon>Eukaryota</taxon>
        <taxon>Metazoa</taxon>
        <taxon>Spiralia</taxon>
        <taxon>Lophotrochozoa</taxon>
        <taxon>Mollusca</taxon>
        <taxon>Bivalvia</taxon>
        <taxon>Autobranchia</taxon>
        <taxon>Heteroconchia</taxon>
        <taxon>Euheterodonta</taxon>
        <taxon>Imparidentia</taxon>
        <taxon>Neoheterodontei</taxon>
        <taxon>Myida</taxon>
        <taxon>Dreissenoidea</taxon>
        <taxon>Dreissenidae</taxon>
        <taxon>Dreissena</taxon>
    </lineage>
</organism>
<accession>A0A9D4FEQ4</accession>
<keyword evidence="3" id="KW-1185">Reference proteome</keyword>
<protein>
    <submittedName>
        <fullName evidence="1">Uncharacterized protein</fullName>
    </submittedName>
</protein>
<evidence type="ECO:0000313" key="2">
    <source>
        <dbReference type="EMBL" id="KAH3887970.1"/>
    </source>
</evidence>
<reference evidence="1" key="1">
    <citation type="journal article" date="2019" name="bioRxiv">
        <title>The Genome of the Zebra Mussel, Dreissena polymorpha: A Resource for Invasive Species Research.</title>
        <authorList>
            <person name="McCartney M.A."/>
            <person name="Auch B."/>
            <person name="Kono T."/>
            <person name="Mallez S."/>
            <person name="Zhang Y."/>
            <person name="Obille A."/>
            <person name="Becker A."/>
            <person name="Abrahante J.E."/>
            <person name="Garbe J."/>
            <person name="Badalamenti J.P."/>
            <person name="Herman A."/>
            <person name="Mangelson H."/>
            <person name="Liachko I."/>
            <person name="Sullivan S."/>
            <person name="Sone E.D."/>
            <person name="Koren S."/>
            <person name="Silverstein K.A.T."/>
            <person name="Beckman K.B."/>
            <person name="Gohl D.M."/>
        </authorList>
    </citation>
    <scope>NUCLEOTIDE SEQUENCE</scope>
    <source>
        <strain evidence="1">Duluth1</strain>
        <tissue evidence="1">Whole animal</tissue>
    </source>
</reference>
<comment type="caution">
    <text evidence="1">The sequence shown here is derived from an EMBL/GenBank/DDBJ whole genome shotgun (WGS) entry which is preliminary data.</text>
</comment>
<dbReference type="EMBL" id="JAIWYP010000001">
    <property type="protein sequence ID" value="KAH3887970.1"/>
    <property type="molecule type" value="Genomic_DNA"/>
</dbReference>
<reference evidence="1" key="2">
    <citation type="submission" date="2020-11" db="EMBL/GenBank/DDBJ databases">
        <authorList>
            <person name="McCartney M.A."/>
            <person name="Auch B."/>
            <person name="Kono T."/>
            <person name="Mallez S."/>
            <person name="Becker A."/>
            <person name="Gohl D.M."/>
            <person name="Silverstein K.A.T."/>
            <person name="Koren S."/>
            <person name="Bechman K.B."/>
            <person name="Herman A."/>
            <person name="Abrahante J.E."/>
            <person name="Garbe J."/>
        </authorList>
    </citation>
    <scope>NUCLEOTIDE SEQUENCE</scope>
    <source>
        <strain evidence="1">Duluth1</strain>
        <tissue evidence="1">Whole animal</tissue>
    </source>
</reference>
<dbReference type="AlphaFoldDB" id="A0A9D4FEQ4"/>
<dbReference type="EMBL" id="JAIWYP010000007">
    <property type="protein sequence ID" value="KAH3797380.1"/>
    <property type="molecule type" value="Genomic_DNA"/>
</dbReference>
<name>A0A9D4FEQ4_DREPO</name>
<sequence length="71" mass="7513">MFVVSNCCQNCAENLLIYPSDAADLAAAKDSAAANHNPAASCTMYGSNAVTCKQEYTSNYNKSTIIINITS</sequence>
<evidence type="ECO:0000313" key="1">
    <source>
        <dbReference type="EMBL" id="KAH3797380.1"/>
    </source>
</evidence>
<proteinExistence type="predicted"/>